<evidence type="ECO:0000256" key="1">
    <source>
        <dbReference type="ARBA" id="ARBA00022485"/>
    </source>
</evidence>
<dbReference type="CDD" id="cd16370">
    <property type="entry name" value="DMSOR_beta_like"/>
    <property type="match status" value="1"/>
</dbReference>
<dbReference type="GO" id="GO:0046872">
    <property type="term" value="F:metal ion binding"/>
    <property type="evidence" value="ECO:0007669"/>
    <property type="project" value="UniProtKB-KW"/>
</dbReference>
<evidence type="ECO:0000256" key="3">
    <source>
        <dbReference type="ARBA" id="ARBA00023004"/>
    </source>
</evidence>
<dbReference type="Gene3D" id="3.30.70.20">
    <property type="match status" value="2"/>
</dbReference>
<organism evidence="6">
    <name type="scientific">bioreactor metagenome</name>
    <dbReference type="NCBI Taxonomy" id="1076179"/>
    <lineage>
        <taxon>unclassified sequences</taxon>
        <taxon>metagenomes</taxon>
        <taxon>ecological metagenomes</taxon>
    </lineage>
</organism>
<dbReference type="PANTHER" id="PTHR42859">
    <property type="entry name" value="OXIDOREDUCTASE"/>
    <property type="match status" value="1"/>
</dbReference>
<protein>
    <submittedName>
        <fullName evidence="6">Thiosulfate reductase electron transfer subunit PhsB</fullName>
    </submittedName>
</protein>
<feature type="domain" description="4Fe-4S ferredoxin-type" evidence="5">
    <location>
        <begin position="141"/>
        <end position="161"/>
    </location>
</feature>
<dbReference type="PANTHER" id="PTHR42859:SF15">
    <property type="entry name" value="IRON-SULFUR CLUSTER BINDING PROTEIN"/>
    <property type="match status" value="1"/>
</dbReference>
<dbReference type="InterPro" id="IPR050294">
    <property type="entry name" value="RnfB_subfamily"/>
</dbReference>
<name>A0A644WCN4_9ZZZZ</name>
<feature type="domain" description="4Fe-4S ferredoxin-type" evidence="5">
    <location>
        <begin position="105"/>
        <end position="134"/>
    </location>
</feature>
<sequence length="168" mass="18113">MLLYQLTGVNLQGIMAERDANREVNGMAVQYLNVVNRDQCIGCFSCMYACSRMVRNAGGSGKAALRVKGYAGVEGAFSIRVCARCEDPDCAKACPTGALTPAPNGGVRLKKDLCISCGACVKACAISALQWDEEERQPIPCIFCGQCVKYCPNDVLAMTEKPEGEDRR</sequence>
<keyword evidence="1" id="KW-0004">4Fe-4S</keyword>
<evidence type="ECO:0000313" key="6">
    <source>
        <dbReference type="EMBL" id="MPM01606.1"/>
    </source>
</evidence>
<gene>
    <name evidence="6" type="primary">phsB_3</name>
    <name evidence="6" type="ORF">SDC9_47846</name>
</gene>
<dbReference type="GO" id="GO:0051539">
    <property type="term" value="F:4 iron, 4 sulfur cluster binding"/>
    <property type="evidence" value="ECO:0007669"/>
    <property type="project" value="UniProtKB-KW"/>
</dbReference>
<dbReference type="AlphaFoldDB" id="A0A644WCN4"/>
<dbReference type="InterPro" id="IPR017900">
    <property type="entry name" value="4Fe4S_Fe_S_CS"/>
</dbReference>
<keyword evidence="4" id="KW-0411">Iron-sulfur</keyword>
<dbReference type="InterPro" id="IPR017896">
    <property type="entry name" value="4Fe4S_Fe-S-bd"/>
</dbReference>
<dbReference type="SUPFAM" id="SSF54862">
    <property type="entry name" value="4Fe-4S ferredoxins"/>
    <property type="match status" value="1"/>
</dbReference>
<dbReference type="PROSITE" id="PS00198">
    <property type="entry name" value="4FE4S_FER_1"/>
    <property type="match status" value="1"/>
</dbReference>
<proteinExistence type="predicted"/>
<evidence type="ECO:0000256" key="4">
    <source>
        <dbReference type="ARBA" id="ARBA00023014"/>
    </source>
</evidence>
<keyword evidence="3" id="KW-0408">Iron</keyword>
<dbReference type="PROSITE" id="PS51379">
    <property type="entry name" value="4FE4S_FER_2"/>
    <property type="match status" value="4"/>
</dbReference>
<dbReference type="EMBL" id="VSSQ01000808">
    <property type="protein sequence ID" value="MPM01606.1"/>
    <property type="molecule type" value="Genomic_DNA"/>
</dbReference>
<dbReference type="Pfam" id="PF13187">
    <property type="entry name" value="Fer4_9"/>
    <property type="match status" value="1"/>
</dbReference>
<accession>A0A644WCN4</accession>
<reference evidence="6" key="1">
    <citation type="submission" date="2019-08" db="EMBL/GenBank/DDBJ databases">
        <authorList>
            <person name="Kucharzyk K."/>
            <person name="Murdoch R.W."/>
            <person name="Higgins S."/>
            <person name="Loffler F."/>
        </authorList>
    </citation>
    <scope>NUCLEOTIDE SEQUENCE</scope>
</reference>
<feature type="domain" description="4Fe-4S ferredoxin-type" evidence="5">
    <location>
        <begin position="31"/>
        <end position="60"/>
    </location>
</feature>
<feature type="domain" description="4Fe-4S ferredoxin-type" evidence="5">
    <location>
        <begin position="73"/>
        <end position="104"/>
    </location>
</feature>
<evidence type="ECO:0000256" key="2">
    <source>
        <dbReference type="ARBA" id="ARBA00022723"/>
    </source>
</evidence>
<evidence type="ECO:0000259" key="5">
    <source>
        <dbReference type="PROSITE" id="PS51379"/>
    </source>
</evidence>
<comment type="caution">
    <text evidence="6">The sequence shown here is derived from an EMBL/GenBank/DDBJ whole genome shotgun (WGS) entry which is preliminary data.</text>
</comment>
<keyword evidence="2" id="KW-0479">Metal-binding</keyword>